<dbReference type="AlphaFoldDB" id="A0A152A598"/>
<evidence type="ECO:0000313" key="16">
    <source>
        <dbReference type="EMBL" id="KYR01267.1"/>
    </source>
</evidence>
<feature type="compositionally biased region" description="Low complexity" evidence="15">
    <location>
        <begin position="529"/>
        <end position="544"/>
    </location>
</feature>
<dbReference type="GO" id="GO:0005829">
    <property type="term" value="C:cytosol"/>
    <property type="evidence" value="ECO:0007669"/>
    <property type="project" value="UniProtKB-SubCell"/>
</dbReference>
<dbReference type="GO" id="GO:0006631">
    <property type="term" value="P:fatty acid metabolic process"/>
    <property type="evidence" value="ECO:0007669"/>
    <property type="project" value="UniProtKB-KW"/>
</dbReference>
<dbReference type="EMBL" id="LODT01000011">
    <property type="protein sequence ID" value="KYR01267.1"/>
    <property type="molecule type" value="Genomic_DNA"/>
</dbReference>
<dbReference type="SUPFAM" id="SSF52833">
    <property type="entry name" value="Thioredoxin-like"/>
    <property type="match status" value="1"/>
</dbReference>
<comment type="catalytic activity">
    <reaction evidence="14">
        <text>prostamide F2alpha + [thioredoxin]-disulfide = prostamide H2 + [thioredoxin]-dithiol</text>
        <dbReference type="Rhea" id="RHEA:26373"/>
        <dbReference type="Rhea" id="RHEA-COMP:10698"/>
        <dbReference type="Rhea" id="RHEA-COMP:10700"/>
        <dbReference type="ChEBI" id="CHEBI:29950"/>
        <dbReference type="ChEBI" id="CHEBI:50058"/>
        <dbReference type="ChEBI" id="CHEBI:53081"/>
        <dbReference type="ChEBI" id="CHEBI:53082"/>
        <dbReference type="EC" id="1.11.1.20"/>
    </reaction>
</comment>
<evidence type="ECO:0000256" key="12">
    <source>
        <dbReference type="ARBA" id="ARBA00041838"/>
    </source>
</evidence>
<keyword evidence="4" id="KW-0276">Fatty acid metabolism</keyword>
<feature type="compositionally biased region" description="Acidic residues" evidence="15">
    <location>
        <begin position="203"/>
        <end position="229"/>
    </location>
</feature>
<feature type="region of interest" description="Disordered" evidence="15">
    <location>
        <begin position="1"/>
        <end position="165"/>
    </location>
</feature>
<evidence type="ECO:0000256" key="2">
    <source>
        <dbReference type="ARBA" id="ARBA00022490"/>
    </source>
</evidence>
<gene>
    <name evidence="16" type="ORF">DLAC_02390</name>
</gene>
<evidence type="ECO:0000256" key="5">
    <source>
        <dbReference type="ARBA" id="ARBA00022857"/>
    </source>
</evidence>
<comment type="function">
    <text evidence="8">Catalyzes the reduction of prostaglandin-ethanolamide H(2) (prostamide H(2)) to prostamide F(2alpha) with NADPH as proton donor. Also able to reduce prostaglandin H(2) to prostaglandin F(2alpha).</text>
</comment>
<feature type="compositionally biased region" description="Low complexity" evidence="15">
    <location>
        <begin position="58"/>
        <end position="67"/>
    </location>
</feature>
<dbReference type="CDD" id="cd02970">
    <property type="entry name" value="PRX_like2"/>
    <property type="match status" value="1"/>
</dbReference>
<evidence type="ECO:0000256" key="8">
    <source>
        <dbReference type="ARBA" id="ARBA00037117"/>
    </source>
</evidence>
<comment type="caution">
    <text evidence="16">The sequence shown here is derived from an EMBL/GenBank/DDBJ whole genome shotgun (WGS) entry which is preliminary data.</text>
</comment>
<comment type="catalytic activity">
    <reaction evidence="13">
        <text>prostaglandin H2 + [thioredoxin]-dithiol = prostaglandin F2alpha + [thioredoxin]-disulfide</text>
        <dbReference type="Rhea" id="RHEA:28214"/>
        <dbReference type="Rhea" id="RHEA-COMP:10698"/>
        <dbReference type="Rhea" id="RHEA-COMP:10700"/>
        <dbReference type="ChEBI" id="CHEBI:29950"/>
        <dbReference type="ChEBI" id="CHEBI:50058"/>
        <dbReference type="ChEBI" id="CHEBI:57404"/>
        <dbReference type="ChEBI" id="CHEBI:57405"/>
        <dbReference type="EC" id="1.11.1.20"/>
    </reaction>
</comment>
<reference evidence="16 17" key="1">
    <citation type="submission" date="2015-12" db="EMBL/GenBank/DDBJ databases">
        <title>Dictyostelia acquired genes for synthesis and detection of signals that induce cell-type specialization by lateral gene transfer from prokaryotes.</title>
        <authorList>
            <person name="Gloeckner G."/>
            <person name="Schaap P."/>
        </authorList>
    </citation>
    <scope>NUCLEOTIDE SEQUENCE [LARGE SCALE GENOMIC DNA]</scope>
    <source>
        <strain evidence="16 17">TK</strain>
    </source>
</reference>
<feature type="compositionally biased region" description="Basic residues" evidence="15">
    <location>
        <begin position="70"/>
        <end position="89"/>
    </location>
</feature>
<evidence type="ECO:0000256" key="11">
    <source>
        <dbReference type="ARBA" id="ARBA00040768"/>
    </source>
</evidence>
<evidence type="ECO:0000256" key="13">
    <source>
        <dbReference type="ARBA" id="ARBA00047917"/>
    </source>
</evidence>
<keyword evidence="7" id="KW-0443">Lipid metabolism</keyword>
<evidence type="ECO:0000256" key="10">
    <source>
        <dbReference type="ARBA" id="ARBA00039126"/>
    </source>
</evidence>
<organism evidence="16 17">
    <name type="scientific">Tieghemostelium lacteum</name>
    <name type="common">Slime mold</name>
    <name type="synonym">Dictyostelium lacteum</name>
    <dbReference type="NCBI Taxonomy" id="361077"/>
    <lineage>
        <taxon>Eukaryota</taxon>
        <taxon>Amoebozoa</taxon>
        <taxon>Evosea</taxon>
        <taxon>Eumycetozoa</taxon>
        <taxon>Dictyostelia</taxon>
        <taxon>Dictyosteliales</taxon>
        <taxon>Raperosteliaceae</taxon>
        <taxon>Tieghemostelium</taxon>
    </lineage>
</organism>
<name>A0A152A598_TIELA</name>
<dbReference type="Gene3D" id="3.40.30.10">
    <property type="entry name" value="Glutaredoxin"/>
    <property type="match status" value="1"/>
</dbReference>
<keyword evidence="2" id="KW-0963">Cytoplasm</keyword>
<evidence type="ECO:0000256" key="3">
    <source>
        <dbReference type="ARBA" id="ARBA00022516"/>
    </source>
</evidence>
<dbReference type="FunFam" id="3.40.30.10:FF:000243">
    <property type="entry name" value="Prostamide/prostaglandin F synthase"/>
    <property type="match status" value="1"/>
</dbReference>
<dbReference type="InParanoid" id="A0A152A598"/>
<feature type="compositionally biased region" description="Polar residues" evidence="15">
    <location>
        <begin position="21"/>
        <end position="57"/>
    </location>
</feature>
<feature type="compositionally biased region" description="Low complexity" evidence="15">
    <location>
        <begin position="126"/>
        <end position="165"/>
    </location>
</feature>
<dbReference type="InterPro" id="IPR032801">
    <property type="entry name" value="PXL2A/B/C"/>
</dbReference>
<comment type="similarity">
    <text evidence="9">Belongs to the peroxiredoxin-like PRXL2 family. Prostamide/prostaglandin F synthase subfamily.</text>
</comment>
<protein>
    <recommendedName>
        <fullName evidence="11">Prostamide/prostaglandin F synthase</fullName>
        <ecNumber evidence="10">1.11.1.20</ecNumber>
    </recommendedName>
    <alternativeName>
        <fullName evidence="12">Peroxiredoxin-like 2B</fullName>
    </alternativeName>
</protein>
<evidence type="ECO:0000256" key="1">
    <source>
        <dbReference type="ARBA" id="ARBA00004514"/>
    </source>
</evidence>
<evidence type="ECO:0000256" key="14">
    <source>
        <dbReference type="ARBA" id="ARBA00048626"/>
    </source>
</evidence>
<dbReference type="PANTHER" id="PTHR28630">
    <property type="match status" value="1"/>
</dbReference>
<proteinExistence type="inferred from homology"/>
<evidence type="ECO:0000313" key="17">
    <source>
        <dbReference type="Proteomes" id="UP000076078"/>
    </source>
</evidence>
<dbReference type="PANTHER" id="PTHR28630:SF3">
    <property type="entry name" value="PEROXIREDOXIN-LIKE 2C"/>
    <property type="match status" value="1"/>
</dbReference>
<feature type="compositionally biased region" description="Basic and acidic residues" evidence="15">
    <location>
        <begin position="179"/>
        <end position="188"/>
    </location>
</feature>
<keyword evidence="6" id="KW-0560">Oxidoreductase</keyword>
<evidence type="ECO:0000256" key="7">
    <source>
        <dbReference type="ARBA" id="ARBA00023098"/>
    </source>
</evidence>
<accession>A0A152A598</accession>
<dbReference type="Proteomes" id="UP000076078">
    <property type="component" value="Unassembled WGS sequence"/>
</dbReference>
<dbReference type="InterPro" id="IPR036249">
    <property type="entry name" value="Thioredoxin-like_sf"/>
</dbReference>
<evidence type="ECO:0000256" key="6">
    <source>
        <dbReference type="ARBA" id="ARBA00023002"/>
    </source>
</evidence>
<dbReference type="GO" id="GO:0016491">
    <property type="term" value="F:oxidoreductase activity"/>
    <property type="evidence" value="ECO:0007669"/>
    <property type="project" value="UniProtKB-KW"/>
</dbReference>
<evidence type="ECO:0000256" key="15">
    <source>
        <dbReference type="SAM" id="MobiDB-lite"/>
    </source>
</evidence>
<feature type="region of interest" description="Disordered" evidence="15">
    <location>
        <begin position="179"/>
        <end position="236"/>
    </location>
</feature>
<evidence type="ECO:0000256" key="9">
    <source>
        <dbReference type="ARBA" id="ARBA00037965"/>
    </source>
</evidence>
<dbReference type="STRING" id="361077.A0A152A598"/>
<dbReference type="EC" id="1.11.1.20" evidence="10"/>
<evidence type="ECO:0000256" key="4">
    <source>
        <dbReference type="ARBA" id="ARBA00022832"/>
    </source>
</evidence>
<feature type="compositionally biased region" description="Basic and acidic residues" evidence="15">
    <location>
        <begin position="90"/>
        <end position="116"/>
    </location>
</feature>
<keyword evidence="17" id="KW-1185">Reference proteome</keyword>
<feature type="region of interest" description="Disordered" evidence="15">
    <location>
        <begin position="529"/>
        <end position="550"/>
    </location>
</feature>
<dbReference type="Pfam" id="PF13911">
    <property type="entry name" value="AhpC-TSA_2"/>
    <property type="match status" value="1"/>
</dbReference>
<sequence>MKVKNIKNILTEKVKKKQKTGEPTLQQSVNSEHTTNSGVINNPHTPNTDDSSLYNKFTNLTTTTTTNSSPHHKNKESKLKTKKNKKEKKQKSLDYIDKFYSDIPKDQHYPTHHKDSPSYQQAQSDNNTTMTNISSSNKNHSTTNRTTETSTASTSTKNLDSSFSSTNYSDFSYSSVIESRDNTPHMDSRSNNNPNNNNHFDDDTNEWDTSEEDFDEDYDEEYDGEEQSEQDEKRQVRSPLNLYSYLSDKALKTVETKIQLSEQTHGPNVFPLDETLVGIKIVDLNGNRIEFASLWDNRRIVLAVFRRFGCLVCRLQALELSSLKSRFDQMGITLIGIGFDPDGLDEFIEGKFFAGEIYIDKARAVHRALSLKRLGFWDSAVGFTDPRLLAYRKKAKEIGMPSNFKGDGLQLGATIVLGPKPQSAHYDFRQRSFTDLFDINLILQACKTPYPDGFDPYNKFNISAIVQSKQQQSKITNNNILPPPIFIPNATELHFSTPTNNTSDKNQKNVDPLGQLQISQYSPISTTISTTTNTTTTTTTTTSSLSRSAPDLKHALSQSLSPSTSPKYNTFTFDSFYNEYSELDQNTDITNSTTTTTTTATNTINSTNNNIFDQKTEDIEDEISLRIIKRPYGKANKKQYQALSTIDFYDNIKFESIVQQDSQPTLIPSSTYLTSTNSIMKIELEKNIIYNPY</sequence>
<keyword evidence="3" id="KW-0444">Lipid biosynthesis</keyword>
<comment type="subcellular location">
    <subcellularLocation>
        <location evidence="1">Cytoplasm</location>
        <location evidence="1">Cytosol</location>
    </subcellularLocation>
</comment>
<keyword evidence="5" id="KW-0521">NADP</keyword>
<dbReference type="OrthoDB" id="40334at2759"/>